<name>A0A498IFZ6_MALDO</name>
<dbReference type="PANTHER" id="PTHR33257">
    <property type="entry name" value="OS05G0165500 PROTEIN"/>
    <property type="match status" value="1"/>
</dbReference>
<dbReference type="AlphaFoldDB" id="A0A498IFZ6"/>
<evidence type="ECO:0000256" key="1">
    <source>
        <dbReference type="SAM" id="MobiDB-lite"/>
    </source>
</evidence>
<dbReference type="PANTHER" id="PTHR33257:SF58">
    <property type="entry name" value="REJ DOMAIN-CONTAINING PROTEIN"/>
    <property type="match status" value="1"/>
</dbReference>
<evidence type="ECO:0000313" key="3">
    <source>
        <dbReference type="Proteomes" id="UP000290289"/>
    </source>
</evidence>
<protein>
    <submittedName>
        <fullName evidence="2">Uncharacterized protein</fullName>
    </submittedName>
</protein>
<comment type="caution">
    <text evidence="2">The sequence shown here is derived from an EMBL/GenBank/DDBJ whole genome shotgun (WGS) entry which is preliminary data.</text>
</comment>
<feature type="compositionally biased region" description="Low complexity" evidence="1">
    <location>
        <begin position="98"/>
        <end position="118"/>
    </location>
</feature>
<dbReference type="Proteomes" id="UP000290289">
    <property type="component" value="Chromosome 12"/>
</dbReference>
<sequence length="170" mass="18761">MRTSSSFFSKYLSKESSVTNPSLRVYYGGLPANVPFVWESQPGTPKYAFSEDTVLPPLTPPPSYYSNSYKKPTNNKHSRSNLLHTLFLKISLKKTQVPSSPSSSPSSLFSPSSNSSVSTRKYHGRNRFTSNSSFDSMGDYEEEDVGSPTSTLCFRLSRVSTGGNRGCHGF</sequence>
<accession>A0A498IFZ6</accession>
<keyword evidence="3" id="KW-1185">Reference proteome</keyword>
<evidence type="ECO:0000313" key="2">
    <source>
        <dbReference type="EMBL" id="RXH81969.1"/>
    </source>
</evidence>
<organism evidence="2 3">
    <name type="scientific">Malus domestica</name>
    <name type="common">Apple</name>
    <name type="synonym">Pyrus malus</name>
    <dbReference type="NCBI Taxonomy" id="3750"/>
    <lineage>
        <taxon>Eukaryota</taxon>
        <taxon>Viridiplantae</taxon>
        <taxon>Streptophyta</taxon>
        <taxon>Embryophyta</taxon>
        <taxon>Tracheophyta</taxon>
        <taxon>Spermatophyta</taxon>
        <taxon>Magnoliopsida</taxon>
        <taxon>eudicotyledons</taxon>
        <taxon>Gunneridae</taxon>
        <taxon>Pentapetalae</taxon>
        <taxon>rosids</taxon>
        <taxon>fabids</taxon>
        <taxon>Rosales</taxon>
        <taxon>Rosaceae</taxon>
        <taxon>Amygdaloideae</taxon>
        <taxon>Maleae</taxon>
        <taxon>Malus</taxon>
    </lineage>
</organism>
<dbReference type="EMBL" id="RDQH01000338">
    <property type="protein sequence ID" value="RXH81969.1"/>
    <property type="molecule type" value="Genomic_DNA"/>
</dbReference>
<gene>
    <name evidence="2" type="ORF">DVH24_036310</name>
</gene>
<feature type="region of interest" description="Disordered" evidence="1">
    <location>
        <begin position="96"/>
        <end position="142"/>
    </location>
</feature>
<reference evidence="2 3" key="1">
    <citation type="submission" date="2018-10" db="EMBL/GenBank/DDBJ databases">
        <title>A high-quality apple genome assembly.</title>
        <authorList>
            <person name="Hu J."/>
        </authorList>
    </citation>
    <scope>NUCLEOTIDE SEQUENCE [LARGE SCALE GENOMIC DNA]</scope>
    <source>
        <strain evidence="3">cv. HFTH1</strain>
        <tissue evidence="2">Young leaf</tissue>
    </source>
</reference>
<proteinExistence type="predicted"/>